<reference evidence="1" key="1">
    <citation type="submission" date="2023-10" db="EMBL/GenBank/DDBJ databases">
        <title>Amphibacter perezi, gen. nov., sp. nov. a novel taxa of the family Comamonadaceae, class Betaproteobacteria isolated from the skin microbiota of Pelophylax perezi from different populations.</title>
        <authorList>
            <person name="Costa S."/>
            <person name="Proenca D.N."/>
            <person name="Lopes I."/>
            <person name="Morais P.V."/>
        </authorList>
    </citation>
    <scope>NUCLEOTIDE SEQUENCE</scope>
    <source>
        <strain evidence="1">SL12-8</strain>
    </source>
</reference>
<organism evidence="1 2">
    <name type="scientific">Amphibiibacter pelophylacis</name>
    <dbReference type="NCBI Taxonomy" id="1799477"/>
    <lineage>
        <taxon>Bacteria</taxon>
        <taxon>Pseudomonadati</taxon>
        <taxon>Pseudomonadota</taxon>
        <taxon>Betaproteobacteria</taxon>
        <taxon>Burkholderiales</taxon>
        <taxon>Sphaerotilaceae</taxon>
        <taxon>Amphibiibacter</taxon>
    </lineage>
</organism>
<dbReference type="Proteomes" id="UP001364695">
    <property type="component" value="Unassembled WGS sequence"/>
</dbReference>
<evidence type="ECO:0000313" key="1">
    <source>
        <dbReference type="EMBL" id="MEJ7138177.1"/>
    </source>
</evidence>
<dbReference type="EMBL" id="JAWDIE010000008">
    <property type="protein sequence ID" value="MEJ7138177.1"/>
    <property type="molecule type" value="Genomic_DNA"/>
</dbReference>
<name>A0ACC6P223_9BURK</name>
<evidence type="ECO:0000313" key="2">
    <source>
        <dbReference type="Proteomes" id="UP001364695"/>
    </source>
</evidence>
<sequence>MSSAPLSREQRRVVLASTLGTMVEWYDFYLYGSLAEILAAQFFSGLGASSAYTLALLAFAAGFVVRPFGAVLFGRIGDMVGRKYTFLITIMLMGLSTAVVGVLPNYASIGVAAPLMLVLMRLMQGLAIGGEYAGAVIYVAEHVPAAQRGRYTAWVQATATLGLLLSLCSIVSLRALLGAEAWQDWGWRLPFLGSLLLLAVSMYVRAKLRESPVFMALRRQGRTTEHPLRDSLGRWSNLRRMLVALFGLTAGQAVIWYTGQFYVAVFLTQHVRLDGTVVNLMLALALLTALPLFFWVGALSDRYGRKPFVMLGFALAALTFIPTFEGLVRAANPALAAAQNRQGVVLYALPSQCSAQFDITGAPATFSSCDEAKRLLASYALSYRTESWPTERDAQIRVGDNLVDVEGTRGLAPQDAQRVRESQGEELRRALESTGYPTQADLGRVHWLALWGLLTWLVVLVALVYAPLGALLAELFPTRVRYTSMSLPYHLGNGWFGGVLTPLAYSVVTLTGNLYSGLIYPVLVAALALLVGLVCLRETPGQDWERGE</sequence>
<comment type="caution">
    <text evidence="1">The sequence shown here is derived from an EMBL/GenBank/DDBJ whole genome shotgun (WGS) entry which is preliminary data.</text>
</comment>
<accession>A0ACC6P223</accession>
<keyword evidence="2" id="KW-1185">Reference proteome</keyword>
<gene>
    <name evidence="1" type="ORF">RV045_07000</name>
</gene>
<proteinExistence type="predicted"/>
<protein>
    <submittedName>
        <fullName evidence="1">MFS transporter</fullName>
    </submittedName>
</protein>